<feature type="domain" description="Aconitase/3-isopropylmalate dehydratase large subunit alpha/beta/alpha" evidence="6">
    <location>
        <begin position="283"/>
        <end position="407"/>
    </location>
</feature>
<dbReference type="InterPro" id="IPR036008">
    <property type="entry name" value="Aconitase_4Fe-4S_dom"/>
</dbReference>
<feature type="domain" description="Aconitase/3-isopropylmalate dehydratase large subunit alpha/beta/alpha" evidence="6">
    <location>
        <begin position="83"/>
        <end position="273"/>
    </location>
</feature>
<protein>
    <submittedName>
        <fullName evidence="7">Aconitase/3-isopropylmalate dehydratase large subunit family protein</fullName>
        <ecNumber evidence="7">4.2.1.33</ecNumber>
    </submittedName>
</protein>
<dbReference type="InterPro" id="IPR015931">
    <property type="entry name" value="Acnase/IPM_dHydase_lsu_aba_1/3"/>
</dbReference>
<dbReference type="Pfam" id="PF00330">
    <property type="entry name" value="Aconitase"/>
    <property type="match status" value="2"/>
</dbReference>
<dbReference type="GO" id="GO:0003861">
    <property type="term" value="F:3-isopropylmalate dehydratase activity"/>
    <property type="evidence" value="ECO:0007669"/>
    <property type="project" value="UniProtKB-EC"/>
</dbReference>
<dbReference type="InterPro" id="IPR050067">
    <property type="entry name" value="IPM_dehydratase_rel_enz"/>
</dbReference>
<proteinExistence type="predicted"/>
<dbReference type="NCBIfam" id="TIGR01343">
    <property type="entry name" value="hacA_fam"/>
    <property type="match status" value="1"/>
</dbReference>
<accession>A0ABW1J4K9</accession>
<dbReference type="PRINTS" id="PR00415">
    <property type="entry name" value="ACONITASE"/>
</dbReference>
<dbReference type="InterPro" id="IPR006251">
    <property type="entry name" value="Homoacnase/IPMdehydase_lsu"/>
</dbReference>
<dbReference type="SUPFAM" id="SSF53732">
    <property type="entry name" value="Aconitase iron-sulfur domain"/>
    <property type="match status" value="1"/>
</dbReference>
<organism evidence="7 8">
    <name type="scientific">Pseudonocardia hispaniensis</name>
    <dbReference type="NCBI Taxonomy" id="904933"/>
    <lineage>
        <taxon>Bacteria</taxon>
        <taxon>Bacillati</taxon>
        <taxon>Actinomycetota</taxon>
        <taxon>Actinomycetes</taxon>
        <taxon>Pseudonocardiales</taxon>
        <taxon>Pseudonocardiaceae</taxon>
        <taxon>Pseudonocardia</taxon>
    </lineage>
</organism>
<keyword evidence="3" id="KW-0408">Iron</keyword>
<dbReference type="EMBL" id="JBHSQW010000034">
    <property type="protein sequence ID" value="MFC5995763.1"/>
    <property type="molecule type" value="Genomic_DNA"/>
</dbReference>
<name>A0ABW1J4K9_9PSEU</name>
<dbReference type="InterPro" id="IPR001030">
    <property type="entry name" value="Acoase/IPM_deHydtase_lsu_aba"/>
</dbReference>
<keyword evidence="8" id="KW-1185">Reference proteome</keyword>
<reference evidence="8" key="1">
    <citation type="journal article" date="2019" name="Int. J. Syst. Evol. Microbiol.">
        <title>The Global Catalogue of Microorganisms (GCM) 10K type strain sequencing project: providing services to taxonomists for standard genome sequencing and annotation.</title>
        <authorList>
            <consortium name="The Broad Institute Genomics Platform"/>
            <consortium name="The Broad Institute Genome Sequencing Center for Infectious Disease"/>
            <person name="Wu L."/>
            <person name="Ma J."/>
        </authorList>
    </citation>
    <scope>NUCLEOTIDE SEQUENCE [LARGE SCALE GENOMIC DNA]</scope>
    <source>
        <strain evidence="8">CCM 8391</strain>
    </source>
</reference>
<keyword evidence="4" id="KW-0411">Iron-sulfur</keyword>
<evidence type="ECO:0000259" key="6">
    <source>
        <dbReference type="Pfam" id="PF00330"/>
    </source>
</evidence>
<dbReference type="Gene3D" id="3.30.499.10">
    <property type="entry name" value="Aconitase, domain 3"/>
    <property type="match status" value="2"/>
</dbReference>
<evidence type="ECO:0000256" key="4">
    <source>
        <dbReference type="ARBA" id="ARBA00023014"/>
    </source>
</evidence>
<dbReference type="NCBIfam" id="NF001614">
    <property type="entry name" value="PRK00402.1"/>
    <property type="match status" value="1"/>
</dbReference>
<evidence type="ECO:0000256" key="2">
    <source>
        <dbReference type="ARBA" id="ARBA00022723"/>
    </source>
</evidence>
<evidence type="ECO:0000313" key="8">
    <source>
        <dbReference type="Proteomes" id="UP001596302"/>
    </source>
</evidence>
<keyword evidence="1" id="KW-0004">4Fe-4S</keyword>
<dbReference type="EC" id="4.2.1.33" evidence="7"/>
<evidence type="ECO:0000256" key="1">
    <source>
        <dbReference type="ARBA" id="ARBA00022485"/>
    </source>
</evidence>
<evidence type="ECO:0000256" key="3">
    <source>
        <dbReference type="ARBA" id="ARBA00023004"/>
    </source>
</evidence>
<keyword evidence="2" id="KW-0479">Metal-binding</keyword>
<dbReference type="PANTHER" id="PTHR43822">
    <property type="entry name" value="HOMOACONITASE, MITOCHONDRIAL-RELATED"/>
    <property type="match status" value="1"/>
</dbReference>
<keyword evidence="5 7" id="KW-0456">Lyase</keyword>
<gene>
    <name evidence="7" type="ORF">ACFQE5_16240</name>
</gene>
<sequence length="422" mass="44490">MSGATMTEKILAGHAGQDRVRPGDIAVVSVDMAVVLDLNFYDGMWAEPKRVHDPEKVAVIFDHVVPAPSKQAAAFLARGREFVNRSGIRRFHDVGARQGICHQVIADVPYARPGELLVCTDSHTCSGGALNCAARGVGSTELIYVLAKGYTWFQVGETVRYELTGRLHPVVSAKDAFLDLAGRHGDHVGLNVEFGGPGLAALDMDQRRTLTTMCAEVSAEFALCEPDEVLAAHLRARGHEMGSVVLPDPDAIYRSVRTFDLAEVTPMIGLPGSVVRNTVPVGEVTGTKVDRAFVGSCSNGTLADLRSVADVLRGRRVHPDVTFVVTPGSQEIYREALRDGTLGTISEAGALVTTSSCGMCAGFVNALAAGEVCISSSTRNFKGRMGSPDADIYLGSSASVAAAAASGEITDPRGLVTKAVPA</sequence>
<evidence type="ECO:0000313" key="7">
    <source>
        <dbReference type="EMBL" id="MFC5995763.1"/>
    </source>
</evidence>
<dbReference type="RefSeq" id="WP_379586024.1">
    <property type="nucleotide sequence ID" value="NZ_JBHSQW010000034.1"/>
</dbReference>
<dbReference type="Proteomes" id="UP001596302">
    <property type="component" value="Unassembled WGS sequence"/>
</dbReference>
<comment type="caution">
    <text evidence="7">The sequence shown here is derived from an EMBL/GenBank/DDBJ whole genome shotgun (WGS) entry which is preliminary data.</text>
</comment>
<dbReference type="PANTHER" id="PTHR43822:SF2">
    <property type="entry name" value="HOMOACONITASE, MITOCHONDRIAL"/>
    <property type="match status" value="1"/>
</dbReference>
<evidence type="ECO:0000256" key="5">
    <source>
        <dbReference type="ARBA" id="ARBA00023239"/>
    </source>
</evidence>